<dbReference type="EMBL" id="JACOPO010000005">
    <property type="protein sequence ID" value="MBC5723018.1"/>
    <property type="molecule type" value="Genomic_DNA"/>
</dbReference>
<accession>A0A8J6JB98</accession>
<dbReference type="InterPro" id="IPR004843">
    <property type="entry name" value="Calcineurin-like_PHP"/>
</dbReference>
<evidence type="ECO:0000256" key="1">
    <source>
        <dbReference type="ARBA" id="ARBA00022801"/>
    </source>
</evidence>
<dbReference type="GO" id="GO:0016787">
    <property type="term" value="F:hydrolase activity"/>
    <property type="evidence" value="ECO:0007669"/>
    <property type="project" value="UniProtKB-KW"/>
</dbReference>
<dbReference type="InterPro" id="IPR050535">
    <property type="entry name" value="DNA_Repair-Maintenance_Comp"/>
</dbReference>
<dbReference type="InterPro" id="IPR041796">
    <property type="entry name" value="Mre11_N"/>
</dbReference>
<reference evidence="3" key="1">
    <citation type="submission" date="2020-08" db="EMBL/GenBank/DDBJ databases">
        <title>Genome public.</title>
        <authorList>
            <person name="Liu C."/>
            <person name="Sun Q."/>
        </authorList>
    </citation>
    <scope>NUCLEOTIDE SEQUENCE</scope>
    <source>
        <strain evidence="3">NSJ-23</strain>
    </source>
</reference>
<dbReference type="AlphaFoldDB" id="A0A8J6JB98"/>
<evidence type="ECO:0000313" key="4">
    <source>
        <dbReference type="Proteomes" id="UP000628736"/>
    </source>
</evidence>
<sequence>MIRIIHGADFHLDSPFSGLSPDQAARRRGEQRELLGRMAQAARERAADLVLLAGDLLDSERVFQETAQALARALGDIPCPVFLSPGNHDFWSPRSVYATLDWPENVHIFSSPQMEAVELPQLGCTVWGRAFYDSRQTDSPLAGFRAPEGKGVQIMCVHGDTAPQSEYGPLSPAEIETSGLDYLALGHIHQGSGLRRAGRTFWAYPGCPEGRGFDELGQKGVLYVELEEGRAQAQLLPLGRRQYEILPVDVTGKEPLEAVLAALPQDTSEHIYRIVLTGEGESPNLPALERELAPRFYGLTLRDQTRLPTDLWKRREEDTLTGLFLRAMWTKCQEEPEERTYQMAARFGLAALEGGEDVSL</sequence>
<keyword evidence="1" id="KW-0378">Hydrolase</keyword>
<dbReference type="Proteomes" id="UP000628736">
    <property type="component" value="Unassembled WGS sequence"/>
</dbReference>
<comment type="caution">
    <text evidence="3">The sequence shown here is derived from an EMBL/GenBank/DDBJ whole genome shotgun (WGS) entry which is preliminary data.</text>
</comment>
<name>A0A8J6JB98_9FIRM</name>
<protein>
    <submittedName>
        <fullName evidence="3">Metallophosphoesterase</fullName>
    </submittedName>
</protein>
<dbReference type="CDD" id="cd00840">
    <property type="entry name" value="MPP_Mre11_N"/>
    <property type="match status" value="1"/>
</dbReference>
<dbReference type="RefSeq" id="WP_186852931.1">
    <property type="nucleotide sequence ID" value="NZ_JACOPO010000005.1"/>
</dbReference>
<feature type="domain" description="Calcineurin-like phosphoesterase" evidence="2">
    <location>
        <begin position="2"/>
        <end position="190"/>
    </location>
</feature>
<dbReference type="PANTHER" id="PTHR30337">
    <property type="entry name" value="COMPONENT OF ATP-DEPENDENT DSDNA EXONUCLEASE"/>
    <property type="match status" value="1"/>
</dbReference>
<evidence type="ECO:0000259" key="2">
    <source>
        <dbReference type="Pfam" id="PF00149"/>
    </source>
</evidence>
<keyword evidence="4" id="KW-1185">Reference proteome</keyword>
<organism evidence="3 4">
    <name type="scientific">Flintibacter hominis</name>
    <dbReference type="NCBI Taxonomy" id="2763048"/>
    <lineage>
        <taxon>Bacteria</taxon>
        <taxon>Bacillati</taxon>
        <taxon>Bacillota</taxon>
        <taxon>Clostridia</taxon>
        <taxon>Eubacteriales</taxon>
        <taxon>Flintibacter</taxon>
    </lineage>
</organism>
<proteinExistence type="predicted"/>
<evidence type="ECO:0000313" key="3">
    <source>
        <dbReference type="EMBL" id="MBC5723018.1"/>
    </source>
</evidence>
<dbReference type="InterPro" id="IPR029052">
    <property type="entry name" value="Metallo-depent_PP-like"/>
</dbReference>
<dbReference type="SUPFAM" id="SSF56300">
    <property type="entry name" value="Metallo-dependent phosphatases"/>
    <property type="match status" value="1"/>
</dbReference>
<dbReference type="PANTHER" id="PTHR30337:SF7">
    <property type="entry name" value="PHOSPHOESTERASE"/>
    <property type="match status" value="1"/>
</dbReference>
<dbReference type="Pfam" id="PF00149">
    <property type="entry name" value="Metallophos"/>
    <property type="match status" value="1"/>
</dbReference>
<gene>
    <name evidence="3" type="ORF">H8S11_09350</name>
</gene>
<dbReference type="Gene3D" id="3.60.21.10">
    <property type="match status" value="1"/>
</dbReference>